<dbReference type="Proteomes" id="UP001054945">
    <property type="component" value="Unassembled WGS sequence"/>
</dbReference>
<dbReference type="InterPro" id="IPR012561">
    <property type="entry name" value="Ferlin_B-domain"/>
</dbReference>
<sequence length="123" mass="14228">MHTASVRDARDHRVDGEWTAKDRFCSCERRDLLYAVREYERGIYSGRVISLFFKPLGKHADGAILAKVECYLWLGLEKQKACCFRDLPQGFNVEYAFQVPGDTEQIPRALNYFGETPLYNNLT</sequence>
<evidence type="ECO:0000313" key="3">
    <source>
        <dbReference type="Proteomes" id="UP001054945"/>
    </source>
</evidence>
<reference evidence="2 3" key="1">
    <citation type="submission" date="2021-06" db="EMBL/GenBank/DDBJ databases">
        <title>Caerostris extrusa draft genome.</title>
        <authorList>
            <person name="Kono N."/>
            <person name="Arakawa K."/>
        </authorList>
    </citation>
    <scope>NUCLEOTIDE SEQUENCE [LARGE SCALE GENOMIC DNA]</scope>
</reference>
<feature type="domain" description="Ferlin B-domain" evidence="1">
    <location>
        <begin position="30"/>
        <end position="76"/>
    </location>
</feature>
<accession>A0AAV4M549</accession>
<dbReference type="SMART" id="SM01201">
    <property type="entry name" value="FerB"/>
    <property type="match status" value="1"/>
</dbReference>
<gene>
    <name evidence="2" type="primary">Otof_4</name>
    <name evidence="2" type="ORF">CEXT_25931</name>
</gene>
<comment type="caution">
    <text evidence="2">The sequence shown here is derived from an EMBL/GenBank/DDBJ whole genome shotgun (WGS) entry which is preliminary data.</text>
</comment>
<evidence type="ECO:0000259" key="1">
    <source>
        <dbReference type="SMART" id="SM01201"/>
    </source>
</evidence>
<evidence type="ECO:0000313" key="2">
    <source>
        <dbReference type="EMBL" id="GIX67552.1"/>
    </source>
</evidence>
<dbReference type="AlphaFoldDB" id="A0AAV4M549"/>
<keyword evidence="3" id="KW-1185">Reference proteome</keyword>
<name>A0AAV4M549_CAEEX</name>
<dbReference type="Pfam" id="PF08150">
    <property type="entry name" value="FerB"/>
    <property type="match status" value="1"/>
</dbReference>
<dbReference type="GO" id="GO:0016020">
    <property type="term" value="C:membrane"/>
    <property type="evidence" value="ECO:0007669"/>
    <property type="project" value="InterPro"/>
</dbReference>
<organism evidence="2 3">
    <name type="scientific">Caerostris extrusa</name>
    <name type="common">Bark spider</name>
    <name type="synonym">Caerostris bankana</name>
    <dbReference type="NCBI Taxonomy" id="172846"/>
    <lineage>
        <taxon>Eukaryota</taxon>
        <taxon>Metazoa</taxon>
        <taxon>Ecdysozoa</taxon>
        <taxon>Arthropoda</taxon>
        <taxon>Chelicerata</taxon>
        <taxon>Arachnida</taxon>
        <taxon>Araneae</taxon>
        <taxon>Araneomorphae</taxon>
        <taxon>Entelegynae</taxon>
        <taxon>Araneoidea</taxon>
        <taxon>Araneidae</taxon>
        <taxon>Caerostris</taxon>
    </lineage>
</organism>
<proteinExistence type="predicted"/>
<protein>
    <submittedName>
        <fullName evidence="2">Otoferlin</fullName>
    </submittedName>
</protein>
<dbReference type="EMBL" id="BPLR01001886">
    <property type="protein sequence ID" value="GIX67552.1"/>
    <property type="molecule type" value="Genomic_DNA"/>
</dbReference>